<reference evidence="1 2" key="1">
    <citation type="submission" date="2017-10" db="EMBL/GenBank/DDBJ databases">
        <title>Effective Description of Clostridium neonatale sp. nov. linked to necrotizing enterocolitis in neonates and a clarification of species assignable to the genus Clostridium (Prazmowski 1880) emend. Lawson and Rainey 2016.</title>
        <authorList>
            <person name="Bernard K."/>
            <person name="Burdz T."/>
            <person name="Wiebe D."/>
            <person name="Balcewich B."/>
            <person name="Alfa M."/>
            <person name="Bernier A.-M."/>
        </authorList>
    </citation>
    <scope>NUCLEOTIDE SEQUENCE [LARGE SCALE GENOMIC DNA]</scope>
    <source>
        <strain evidence="1 2">LCDC99A005</strain>
    </source>
</reference>
<dbReference type="Gene3D" id="3.40.50.880">
    <property type="match status" value="1"/>
</dbReference>
<dbReference type="Proteomes" id="UP000220840">
    <property type="component" value="Unassembled WGS sequence"/>
</dbReference>
<dbReference type="EMBL" id="PDCJ01000001">
    <property type="protein sequence ID" value="PEG30449.1"/>
    <property type="molecule type" value="Genomic_DNA"/>
</dbReference>
<organism evidence="1 2">
    <name type="scientific">Clostridium neonatale</name>
    <dbReference type="NCBI Taxonomy" id="137838"/>
    <lineage>
        <taxon>Bacteria</taxon>
        <taxon>Bacillati</taxon>
        <taxon>Bacillota</taxon>
        <taxon>Clostridia</taxon>
        <taxon>Eubacteriales</taxon>
        <taxon>Clostridiaceae</taxon>
        <taxon>Clostridium</taxon>
    </lineage>
</organism>
<accession>A0A2A7MFS6</accession>
<gene>
    <name evidence="1" type="ORF">CQ394_01620</name>
</gene>
<dbReference type="OrthoDB" id="9800516at2"/>
<comment type="caution">
    <text evidence="1">The sequence shown here is derived from an EMBL/GenBank/DDBJ whole genome shotgun (WGS) entry which is preliminary data.</text>
</comment>
<dbReference type="STRING" id="137838.GCA_001458595_01770"/>
<sequence>MKNYILIYDDCCFYEIVTICYYLKFTNNNIVFCSLNGEKITCTEGTTIEANRALSDIKIEDVLSFILPDEEEAEHTMYFGESVDSYRLK</sequence>
<dbReference type="RefSeq" id="WP_058294621.1">
    <property type="nucleotide sequence ID" value="NZ_CAMRXG010000027.1"/>
</dbReference>
<proteinExistence type="predicted"/>
<dbReference type="SUPFAM" id="SSF52317">
    <property type="entry name" value="Class I glutamine amidotransferase-like"/>
    <property type="match status" value="1"/>
</dbReference>
<name>A0A2A7MFS6_9CLOT</name>
<keyword evidence="2" id="KW-1185">Reference proteome</keyword>
<protein>
    <submittedName>
        <fullName evidence="1">Uncharacterized protein</fullName>
    </submittedName>
</protein>
<evidence type="ECO:0000313" key="1">
    <source>
        <dbReference type="EMBL" id="PEG30449.1"/>
    </source>
</evidence>
<evidence type="ECO:0000313" key="2">
    <source>
        <dbReference type="Proteomes" id="UP000220840"/>
    </source>
</evidence>
<dbReference type="InterPro" id="IPR029062">
    <property type="entry name" value="Class_I_gatase-like"/>
</dbReference>
<dbReference type="AlphaFoldDB" id="A0A2A7MFS6"/>